<keyword evidence="4" id="KW-1185">Reference proteome</keyword>
<evidence type="ECO:0000313" key="2">
    <source>
        <dbReference type="EMBL" id="SFZ75122.1"/>
    </source>
</evidence>
<dbReference type="AlphaFoldDB" id="A0A1K2HFS9"/>
<dbReference type="EMBL" id="FPKS01000007">
    <property type="protein sequence ID" value="SFZ75122.1"/>
    <property type="molecule type" value="Genomic_DNA"/>
</dbReference>
<name>A0A1K2HFS9_9LACT</name>
<organism evidence="2 3">
    <name type="scientific">Pseudolactococcus chungangensis CAU 28 = DSM 22330</name>
    <dbReference type="NCBI Taxonomy" id="1122154"/>
    <lineage>
        <taxon>Bacteria</taxon>
        <taxon>Bacillati</taxon>
        <taxon>Bacillota</taxon>
        <taxon>Bacilli</taxon>
        <taxon>Lactobacillales</taxon>
        <taxon>Streptococcaceae</taxon>
        <taxon>Pseudolactococcus</taxon>
    </lineage>
</organism>
<reference evidence="2 3" key="2">
    <citation type="submission" date="2016-11" db="EMBL/GenBank/DDBJ databases">
        <authorList>
            <person name="Jaros S."/>
            <person name="Januszkiewicz K."/>
            <person name="Wedrychowicz H."/>
        </authorList>
    </citation>
    <scope>NUCLEOTIDE SEQUENCE [LARGE SCALE GENOMIC DNA]</scope>
    <source>
        <strain evidence="2 3">DSM 22330</strain>
    </source>
</reference>
<protein>
    <submittedName>
        <fullName evidence="2">Uncharacterized protein</fullName>
    </submittedName>
</protein>
<reference evidence="1 4" key="1">
    <citation type="submission" date="2014-12" db="EMBL/GenBank/DDBJ databases">
        <title>Draft genome sequences of 10 type strains of Lactococcus.</title>
        <authorList>
            <person name="Sun Z."/>
            <person name="Zhong Z."/>
            <person name="Liu W."/>
            <person name="Zhang W."/>
            <person name="Zhang H."/>
        </authorList>
    </citation>
    <scope>NUCLEOTIDE SEQUENCE [LARGE SCALE GENOMIC DNA]</scope>
    <source>
        <strain evidence="1 4">DSM 22330</strain>
    </source>
</reference>
<evidence type="ECO:0000313" key="3">
    <source>
        <dbReference type="Proteomes" id="UP000185655"/>
    </source>
</evidence>
<dbReference type="Proteomes" id="UP000185655">
    <property type="component" value="Unassembled WGS sequence"/>
</dbReference>
<evidence type="ECO:0000313" key="4">
    <source>
        <dbReference type="Proteomes" id="UP000218979"/>
    </source>
</evidence>
<dbReference type="STRING" id="1122154.SAMN02746068_01480"/>
<gene>
    <name evidence="1" type="ORF">RR45_GL001986</name>
    <name evidence="2" type="ORF">SAMN02746068_01480</name>
</gene>
<dbReference type="Proteomes" id="UP000218979">
    <property type="component" value="Unassembled WGS sequence"/>
</dbReference>
<proteinExistence type="predicted"/>
<dbReference type="EMBL" id="JXJT01000008">
    <property type="protein sequence ID" value="PCS03570.1"/>
    <property type="molecule type" value="Genomic_DNA"/>
</dbReference>
<accession>A0A1K2HFS9</accession>
<evidence type="ECO:0000313" key="1">
    <source>
        <dbReference type="EMBL" id="PCS03570.1"/>
    </source>
</evidence>
<sequence>MDNMADTKIAERFSNETNDRQETTDKLLSIMFGESAVEELRKYEDDIYVTNRFINTEFRDYEFGIAENDEDIEAFHKKFWRCGVVKMKREVLQALLDGKAILFDDGEFSTAIILDDELKDMDMMKN</sequence>